<evidence type="ECO:0000313" key="2">
    <source>
        <dbReference type="EMBL" id="OUS45291.1"/>
    </source>
</evidence>
<accession>A0A1Y5I780</accession>
<dbReference type="EMBL" id="KZ155790">
    <property type="protein sequence ID" value="OUS45291.1"/>
    <property type="molecule type" value="Genomic_DNA"/>
</dbReference>
<dbReference type="Proteomes" id="UP000195557">
    <property type="component" value="Unassembled WGS sequence"/>
</dbReference>
<sequence>MGRREGTRVDDARRGDARSCRYFCFTWIFSHVASTTRATTGPDARDDDPLGVFMSLTTRPRRIDAWESIEWVPARAISASARRRNARVTHRESTMATSFPPSMAYSPSNSTSSTNVSNTASSHSNRPSSSRSFFTRPLRSSCACTMAFTATRSSGTHGTTTS</sequence>
<feature type="non-terminal residue" evidence="2">
    <location>
        <position position="162"/>
    </location>
</feature>
<dbReference type="AlphaFoldDB" id="A0A1Y5I780"/>
<proteinExistence type="predicted"/>
<gene>
    <name evidence="2" type="ORF">BE221DRAFT_169808</name>
</gene>
<feature type="compositionally biased region" description="Low complexity" evidence="1">
    <location>
        <begin position="106"/>
        <end position="134"/>
    </location>
</feature>
<evidence type="ECO:0000256" key="1">
    <source>
        <dbReference type="SAM" id="MobiDB-lite"/>
    </source>
</evidence>
<name>A0A1Y5I780_OSTTA</name>
<organism evidence="2">
    <name type="scientific">Ostreococcus tauri</name>
    <name type="common">Marine green alga</name>
    <dbReference type="NCBI Taxonomy" id="70448"/>
    <lineage>
        <taxon>Eukaryota</taxon>
        <taxon>Viridiplantae</taxon>
        <taxon>Chlorophyta</taxon>
        <taxon>Mamiellophyceae</taxon>
        <taxon>Mamiellales</taxon>
        <taxon>Bathycoccaceae</taxon>
        <taxon>Ostreococcus</taxon>
    </lineage>
</organism>
<protein>
    <submittedName>
        <fullName evidence="2">Uncharacterized protein</fullName>
    </submittedName>
</protein>
<feature type="region of interest" description="Disordered" evidence="1">
    <location>
        <begin position="81"/>
        <end position="134"/>
    </location>
</feature>
<reference evidence="2" key="1">
    <citation type="submission" date="2017-04" db="EMBL/GenBank/DDBJ databases">
        <title>Population genomics of picophytoplankton unveils novel chromosome hypervariability.</title>
        <authorList>
            <consortium name="DOE Joint Genome Institute"/>
            <person name="Blanc-Mathieu R."/>
            <person name="Krasovec M."/>
            <person name="Hebrard M."/>
            <person name="Yau S."/>
            <person name="Desgranges E."/>
            <person name="Martin J."/>
            <person name="Schackwitz W."/>
            <person name="Kuo A."/>
            <person name="Salin G."/>
            <person name="Donnadieu C."/>
            <person name="Desdevises Y."/>
            <person name="Sanchez-Ferandin S."/>
            <person name="Moreau H."/>
            <person name="Rivals E."/>
            <person name="Grigoriev I.V."/>
            <person name="Grimsley N."/>
            <person name="Eyre-Walker A."/>
            <person name="Piganeau G."/>
        </authorList>
    </citation>
    <scope>NUCLEOTIDE SEQUENCE [LARGE SCALE GENOMIC DNA]</scope>
    <source>
        <strain evidence="2">RCC 1115</strain>
    </source>
</reference>